<name>A0A6C0AFC9_9ZZZZ</name>
<proteinExistence type="predicted"/>
<evidence type="ECO:0000313" key="1">
    <source>
        <dbReference type="EMBL" id="QHS78075.1"/>
    </source>
</evidence>
<reference evidence="1" key="1">
    <citation type="journal article" date="2020" name="Nature">
        <title>Giant virus diversity and host interactions through global metagenomics.</title>
        <authorList>
            <person name="Schulz F."/>
            <person name="Roux S."/>
            <person name="Paez-Espino D."/>
            <person name="Jungbluth S."/>
            <person name="Walsh D.A."/>
            <person name="Denef V.J."/>
            <person name="McMahon K.D."/>
            <person name="Konstantinidis K.T."/>
            <person name="Eloe-Fadrosh E.A."/>
            <person name="Kyrpides N.C."/>
            <person name="Woyke T."/>
        </authorList>
    </citation>
    <scope>NUCLEOTIDE SEQUENCE</scope>
    <source>
        <strain evidence="1">GVMAG-S-1021933-23</strain>
    </source>
</reference>
<protein>
    <submittedName>
        <fullName evidence="1">Uncharacterized protein</fullName>
    </submittedName>
</protein>
<dbReference type="AlphaFoldDB" id="A0A6C0AFC9"/>
<dbReference type="EMBL" id="MN740594">
    <property type="protein sequence ID" value="QHS78075.1"/>
    <property type="molecule type" value="Genomic_DNA"/>
</dbReference>
<sequence>MSTEMSLQDKYDELSNKYSTVLEMIEKMAKTLERVEFALNTTSTSQSNKEVIKNTLNNSSTPMGRLYSNFNLDESLINNFLTSYNGMIAGSAASLPFIDDQENIPEDIDIWVKVRPFEPNFDILRNFENEKKYRILNALEPDIKNVMSDFDKLMDNANYKQIFEHRAYLDNAFFYKDGQFNGIIYKIRSYEYKGKKIQLILTYVDQKEVLESFDLSFCATSWNGKEFFSMDEELTKKKMGYRLRPEFNEREKNRELKYISRGFTIVEK</sequence>
<organism evidence="1">
    <name type="scientific">viral metagenome</name>
    <dbReference type="NCBI Taxonomy" id="1070528"/>
    <lineage>
        <taxon>unclassified sequences</taxon>
        <taxon>metagenomes</taxon>
        <taxon>organismal metagenomes</taxon>
    </lineage>
</organism>
<accession>A0A6C0AFC9</accession>